<dbReference type="InterPro" id="IPR001969">
    <property type="entry name" value="Aspartic_peptidase_AS"/>
</dbReference>
<dbReference type="InterPro" id="IPR036875">
    <property type="entry name" value="Znf_CCHC_sf"/>
</dbReference>
<dbReference type="SMART" id="SM00343">
    <property type="entry name" value="ZnF_C2HC"/>
    <property type="match status" value="2"/>
</dbReference>
<organism evidence="3 4">
    <name type="scientific">Apolygus lucorum</name>
    <name type="common">Small green plant bug</name>
    <name type="synonym">Lygocoris lucorum</name>
    <dbReference type="NCBI Taxonomy" id="248454"/>
    <lineage>
        <taxon>Eukaryota</taxon>
        <taxon>Metazoa</taxon>
        <taxon>Ecdysozoa</taxon>
        <taxon>Arthropoda</taxon>
        <taxon>Hexapoda</taxon>
        <taxon>Insecta</taxon>
        <taxon>Pterygota</taxon>
        <taxon>Neoptera</taxon>
        <taxon>Paraneoptera</taxon>
        <taxon>Hemiptera</taxon>
        <taxon>Heteroptera</taxon>
        <taxon>Panheteroptera</taxon>
        <taxon>Cimicomorpha</taxon>
        <taxon>Miridae</taxon>
        <taxon>Mirini</taxon>
        <taxon>Apolygus</taxon>
    </lineage>
</organism>
<dbReference type="GO" id="GO:0006508">
    <property type="term" value="P:proteolysis"/>
    <property type="evidence" value="ECO:0007669"/>
    <property type="project" value="InterPro"/>
</dbReference>
<proteinExistence type="predicted"/>
<dbReference type="Proteomes" id="UP000466442">
    <property type="component" value="Linkage Group LG1"/>
</dbReference>
<dbReference type="GO" id="GO:0004190">
    <property type="term" value="F:aspartic-type endopeptidase activity"/>
    <property type="evidence" value="ECO:0007669"/>
    <property type="project" value="InterPro"/>
</dbReference>
<evidence type="ECO:0000256" key="1">
    <source>
        <dbReference type="PROSITE-ProRule" id="PRU00047"/>
    </source>
</evidence>
<dbReference type="PROSITE" id="PS00141">
    <property type="entry name" value="ASP_PROTEASE"/>
    <property type="match status" value="1"/>
</dbReference>
<comment type="caution">
    <text evidence="3">The sequence shown here is derived from an EMBL/GenBank/DDBJ whole genome shotgun (WGS) entry which is preliminary data.</text>
</comment>
<dbReference type="GO" id="GO:0008270">
    <property type="term" value="F:zinc ion binding"/>
    <property type="evidence" value="ECO:0007669"/>
    <property type="project" value="UniProtKB-KW"/>
</dbReference>
<dbReference type="EMBL" id="WIXP02000001">
    <property type="protein sequence ID" value="KAF6216888.1"/>
    <property type="molecule type" value="Genomic_DNA"/>
</dbReference>
<dbReference type="CDD" id="cd00303">
    <property type="entry name" value="retropepsin_like"/>
    <property type="match status" value="1"/>
</dbReference>
<feature type="domain" description="CCHC-type" evidence="2">
    <location>
        <begin position="109"/>
        <end position="125"/>
    </location>
</feature>
<dbReference type="PROSITE" id="PS50158">
    <property type="entry name" value="ZF_CCHC"/>
    <property type="match status" value="1"/>
</dbReference>
<evidence type="ECO:0000313" key="3">
    <source>
        <dbReference type="EMBL" id="KAF6216888.1"/>
    </source>
</evidence>
<dbReference type="InterPro" id="IPR001878">
    <property type="entry name" value="Znf_CCHC"/>
</dbReference>
<accession>A0A8S9Y975</accession>
<protein>
    <recommendedName>
        <fullName evidence="2">CCHC-type domain-containing protein</fullName>
    </recommendedName>
</protein>
<dbReference type="GO" id="GO:0003676">
    <property type="term" value="F:nucleic acid binding"/>
    <property type="evidence" value="ECO:0007669"/>
    <property type="project" value="InterPro"/>
</dbReference>
<reference evidence="3" key="1">
    <citation type="journal article" date="2021" name="Mol. Ecol. Resour.">
        <title>Apolygus lucorum genome provides insights into omnivorousness and mesophyll feeding.</title>
        <authorList>
            <person name="Liu Y."/>
            <person name="Liu H."/>
            <person name="Wang H."/>
            <person name="Huang T."/>
            <person name="Liu B."/>
            <person name="Yang B."/>
            <person name="Yin L."/>
            <person name="Li B."/>
            <person name="Zhang Y."/>
            <person name="Zhang S."/>
            <person name="Jiang F."/>
            <person name="Zhang X."/>
            <person name="Ren Y."/>
            <person name="Wang B."/>
            <person name="Wang S."/>
            <person name="Lu Y."/>
            <person name="Wu K."/>
            <person name="Fan W."/>
            <person name="Wang G."/>
        </authorList>
    </citation>
    <scope>NUCLEOTIDE SEQUENCE</scope>
    <source>
        <strain evidence="3">12Hb</strain>
    </source>
</reference>
<dbReference type="Gene3D" id="4.10.60.10">
    <property type="entry name" value="Zinc finger, CCHC-type"/>
    <property type="match status" value="1"/>
</dbReference>
<dbReference type="Gene3D" id="2.40.70.10">
    <property type="entry name" value="Acid Proteases"/>
    <property type="match status" value="1"/>
</dbReference>
<gene>
    <name evidence="3" type="ORF">GE061_001238</name>
</gene>
<dbReference type="InterPro" id="IPR021109">
    <property type="entry name" value="Peptidase_aspartic_dom_sf"/>
</dbReference>
<evidence type="ECO:0000313" key="4">
    <source>
        <dbReference type="Proteomes" id="UP000466442"/>
    </source>
</evidence>
<evidence type="ECO:0000259" key="2">
    <source>
        <dbReference type="PROSITE" id="PS50158"/>
    </source>
</evidence>
<dbReference type="SUPFAM" id="SSF50630">
    <property type="entry name" value="Acid proteases"/>
    <property type="match status" value="1"/>
</dbReference>
<sequence>MNRDGSIRDAFIRGILNPTTRQRLLENSTLTLEQAHTQARALELAFLNAQRYGECSPTVNAVAVPSQMQDAPLGRTEVTSSVNAATRASCFFCGKSKHPCSVCPALRDKCYKCDKIGHWKNVCRSPQGKSDSSSKQSSTAIVNTCPISPSGVSKVKTTVLVSGNQVCGMLDSGSDLSLIDETKAKGLGLVVHKTLDKVGLASKAHQVNILGKCEADIEILGHSYPNVELSVMADLIVGRDILLQHSSVQFDFGGPKPPLQICVTVANVAPAQLFSNLAENIRPIAVKSRIPTYRR</sequence>
<dbReference type="AlphaFoldDB" id="A0A8S9Y975"/>
<dbReference type="OrthoDB" id="6617456at2759"/>
<dbReference type="SUPFAM" id="SSF57756">
    <property type="entry name" value="Retrovirus zinc finger-like domains"/>
    <property type="match status" value="1"/>
</dbReference>
<keyword evidence="1" id="KW-0479">Metal-binding</keyword>
<keyword evidence="1" id="KW-0862">Zinc</keyword>
<keyword evidence="4" id="KW-1185">Reference proteome</keyword>
<name>A0A8S9Y975_APOLU</name>
<keyword evidence="1" id="KW-0863">Zinc-finger</keyword>